<dbReference type="Proteomes" id="UP000314294">
    <property type="component" value="Unassembled WGS sequence"/>
</dbReference>
<dbReference type="GO" id="GO:0042274">
    <property type="term" value="P:ribosomal small subunit biogenesis"/>
    <property type="evidence" value="ECO:0007669"/>
    <property type="project" value="InterPro"/>
</dbReference>
<evidence type="ECO:0000256" key="3">
    <source>
        <dbReference type="SAM" id="MobiDB-lite"/>
    </source>
</evidence>
<organism evidence="4 5">
    <name type="scientific">Liparis tanakae</name>
    <name type="common">Tanaka's snailfish</name>
    <dbReference type="NCBI Taxonomy" id="230148"/>
    <lineage>
        <taxon>Eukaryota</taxon>
        <taxon>Metazoa</taxon>
        <taxon>Chordata</taxon>
        <taxon>Craniata</taxon>
        <taxon>Vertebrata</taxon>
        <taxon>Euteleostomi</taxon>
        <taxon>Actinopterygii</taxon>
        <taxon>Neopterygii</taxon>
        <taxon>Teleostei</taxon>
        <taxon>Neoteleostei</taxon>
        <taxon>Acanthomorphata</taxon>
        <taxon>Eupercaria</taxon>
        <taxon>Perciformes</taxon>
        <taxon>Cottioidei</taxon>
        <taxon>Cottales</taxon>
        <taxon>Liparidae</taxon>
        <taxon>Liparis</taxon>
    </lineage>
</organism>
<proteinExistence type="inferred from homology"/>
<dbReference type="PANTHER" id="PTHR21531">
    <property type="entry name" value="LOW-TEMPERATURE VIABILITY PROTEIN LTV1-RELATED"/>
    <property type="match status" value="1"/>
</dbReference>
<evidence type="ECO:0000256" key="2">
    <source>
        <dbReference type="ARBA" id="ARBA00021561"/>
    </source>
</evidence>
<feature type="compositionally biased region" description="Basic and acidic residues" evidence="3">
    <location>
        <begin position="269"/>
        <end position="285"/>
    </location>
</feature>
<feature type="region of interest" description="Disordered" evidence="3">
    <location>
        <begin position="269"/>
        <end position="298"/>
    </location>
</feature>
<comment type="caution">
    <text evidence="4">The sequence shown here is derived from an EMBL/GenBank/DDBJ whole genome shotgun (WGS) entry which is preliminary data.</text>
</comment>
<feature type="compositionally biased region" description="Acidic residues" evidence="3">
    <location>
        <begin position="286"/>
        <end position="298"/>
    </location>
</feature>
<feature type="region of interest" description="Disordered" evidence="3">
    <location>
        <begin position="174"/>
        <end position="211"/>
    </location>
</feature>
<evidence type="ECO:0000313" key="4">
    <source>
        <dbReference type="EMBL" id="TNN60476.1"/>
    </source>
</evidence>
<feature type="compositionally biased region" description="Basic and acidic residues" evidence="3">
    <location>
        <begin position="379"/>
        <end position="408"/>
    </location>
</feature>
<dbReference type="GO" id="GO:0005634">
    <property type="term" value="C:nucleus"/>
    <property type="evidence" value="ECO:0007669"/>
    <property type="project" value="TreeGrafter"/>
</dbReference>
<keyword evidence="5" id="KW-1185">Reference proteome</keyword>
<dbReference type="GO" id="GO:0000056">
    <property type="term" value="P:ribosomal small subunit export from nucleus"/>
    <property type="evidence" value="ECO:0007669"/>
    <property type="project" value="TreeGrafter"/>
</dbReference>
<gene>
    <name evidence="4" type="primary">ltv1</name>
    <name evidence="4" type="ORF">EYF80_029327</name>
</gene>
<dbReference type="AlphaFoldDB" id="A0A4Z2H3U0"/>
<dbReference type="PANTHER" id="PTHR21531:SF0">
    <property type="entry name" value="PROTEIN LTV1 HOMOLOG"/>
    <property type="match status" value="1"/>
</dbReference>
<name>A0A4Z2H3U0_9TELE</name>
<feature type="compositionally biased region" description="Acidic residues" evidence="3">
    <location>
        <begin position="182"/>
        <end position="201"/>
    </location>
</feature>
<dbReference type="GO" id="GO:0005829">
    <property type="term" value="C:cytosol"/>
    <property type="evidence" value="ECO:0007669"/>
    <property type="project" value="TreeGrafter"/>
</dbReference>
<sequence>MPPRKKKSFIEKKKAVTFHLVHRSQKDPLAADEKAPQHVLLAATKDTEKRQEEQREFGVFFDDNYNYLQHLKEAVVTNELVAAPSAHGEGRPAHLRDGDAAEGKKAVPTANIILPSSVFASEFEEEVGLLNKAAPISGPRLDMDPDIVAALDEDFDFSDPDNLLDDDFIAKANTAGGAGGDIDGDEDDDDDDEWEDTDEEGGFGSEGGLSGDAAREFMFMDEETKTRFTDSTSNEIGALDNAELEGFIQPDSARLEEVIKDYFLQKGKESLRPDDLGPKELPVLKEEDEDDDEEEEMETLVIRAPQEKWDCETIVSTYSNIYNKPKVIQEPTKTKPIRVSQKTGIPLGVLPPKGLTAKQVERMTMINDLDLPRASTQHRNKEESPEERKARKQAIKGERKERRVEKKANTMAFKEEKVRQEKQMVNLRINIQGMKL</sequence>
<dbReference type="GO" id="GO:0030688">
    <property type="term" value="C:preribosome, small subunit precursor"/>
    <property type="evidence" value="ECO:0007669"/>
    <property type="project" value="TreeGrafter"/>
</dbReference>
<protein>
    <recommendedName>
        <fullName evidence="2">Protein LTV1 homolog</fullName>
    </recommendedName>
</protein>
<accession>A0A4Z2H3U0</accession>
<reference evidence="4 5" key="1">
    <citation type="submission" date="2019-03" db="EMBL/GenBank/DDBJ databases">
        <title>First draft genome of Liparis tanakae, snailfish: a comprehensive survey of snailfish specific genes.</title>
        <authorList>
            <person name="Kim W."/>
            <person name="Song I."/>
            <person name="Jeong J.-H."/>
            <person name="Kim D."/>
            <person name="Kim S."/>
            <person name="Ryu S."/>
            <person name="Song J.Y."/>
            <person name="Lee S.K."/>
        </authorList>
    </citation>
    <scope>NUCLEOTIDE SEQUENCE [LARGE SCALE GENOMIC DNA]</scope>
    <source>
        <tissue evidence="4">Muscle</tissue>
    </source>
</reference>
<feature type="region of interest" description="Disordered" evidence="3">
    <location>
        <begin position="368"/>
        <end position="408"/>
    </location>
</feature>
<dbReference type="EMBL" id="SRLO01000333">
    <property type="protein sequence ID" value="TNN60476.1"/>
    <property type="molecule type" value="Genomic_DNA"/>
</dbReference>
<evidence type="ECO:0000313" key="5">
    <source>
        <dbReference type="Proteomes" id="UP000314294"/>
    </source>
</evidence>
<comment type="similarity">
    <text evidence="1">Belongs to the LTV1 family.</text>
</comment>
<evidence type="ECO:0000256" key="1">
    <source>
        <dbReference type="ARBA" id="ARBA00009078"/>
    </source>
</evidence>
<dbReference type="Pfam" id="PF04180">
    <property type="entry name" value="LTV"/>
    <property type="match status" value="1"/>
</dbReference>
<dbReference type="OrthoDB" id="5852896at2759"/>
<dbReference type="InterPro" id="IPR007307">
    <property type="entry name" value="Ltv1"/>
</dbReference>